<organism evidence="2 3">
    <name type="scientific">Tanacetum coccineum</name>
    <dbReference type="NCBI Taxonomy" id="301880"/>
    <lineage>
        <taxon>Eukaryota</taxon>
        <taxon>Viridiplantae</taxon>
        <taxon>Streptophyta</taxon>
        <taxon>Embryophyta</taxon>
        <taxon>Tracheophyta</taxon>
        <taxon>Spermatophyta</taxon>
        <taxon>Magnoliopsida</taxon>
        <taxon>eudicotyledons</taxon>
        <taxon>Gunneridae</taxon>
        <taxon>Pentapetalae</taxon>
        <taxon>asterids</taxon>
        <taxon>campanulids</taxon>
        <taxon>Asterales</taxon>
        <taxon>Asteraceae</taxon>
        <taxon>Asteroideae</taxon>
        <taxon>Anthemideae</taxon>
        <taxon>Anthemidinae</taxon>
        <taxon>Tanacetum</taxon>
    </lineage>
</organism>
<comment type="caution">
    <text evidence="2">The sequence shown here is derived from an EMBL/GenBank/DDBJ whole genome shotgun (WGS) entry which is preliminary data.</text>
</comment>
<name>A0ABQ5E0E4_9ASTR</name>
<reference evidence="2" key="2">
    <citation type="submission" date="2022-01" db="EMBL/GenBank/DDBJ databases">
        <authorList>
            <person name="Yamashiro T."/>
            <person name="Shiraishi A."/>
            <person name="Satake H."/>
            <person name="Nakayama K."/>
        </authorList>
    </citation>
    <scope>NUCLEOTIDE SEQUENCE</scope>
</reference>
<gene>
    <name evidence="2" type="ORF">Tco_0953575</name>
</gene>
<feature type="compositionally biased region" description="Basic and acidic residues" evidence="1">
    <location>
        <begin position="316"/>
        <end position="326"/>
    </location>
</feature>
<evidence type="ECO:0000313" key="2">
    <source>
        <dbReference type="EMBL" id="GJT44860.1"/>
    </source>
</evidence>
<feature type="region of interest" description="Disordered" evidence="1">
    <location>
        <begin position="260"/>
        <end position="326"/>
    </location>
</feature>
<feature type="compositionally biased region" description="Polar residues" evidence="1">
    <location>
        <begin position="260"/>
        <end position="270"/>
    </location>
</feature>
<accession>A0ABQ5E0E4</accession>
<evidence type="ECO:0000256" key="1">
    <source>
        <dbReference type="SAM" id="MobiDB-lite"/>
    </source>
</evidence>
<feature type="non-terminal residue" evidence="2">
    <location>
        <position position="1"/>
    </location>
</feature>
<feature type="compositionally biased region" description="Basic and acidic residues" evidence="1">
    <location>
        <begin position="299"/>
        <end position="308"/>
    </location>
</feature>
<dbReference type="EMBL" id="BQNB010015850">
    <property type="protein sequence ID" value="GJT44860.1"/>
    <property type="molecule type" value="Genomic_DNA"/>
</dbReference>
<keyword evidence="3" id="KW-1185">Reference proteome</keyword>
<feature type="compositionally biased region" description="Basic and acidic residues" evidence="1">
    <location>
        <begin position="161"/>
        <end position="192"/>
    </location>
</feature>
<sequence>AAEGRSKRHASEASLVEQEDIKARRLQHKYGGVESVSVALEVAFNEMEEDRVEIIKIMGVNVGFNLDGSRVGRERRKQAASFLITVGDEKNATRTQQHALFGNRKLARRKVKECSKIGREHTKKASSKQETVDKQGSTSKGRQARVGKQETASKSRQARVGKQESASKSRQARTDKQEARTREKESEFRRETEKETVFVIMIERAVTVKGIKITGVNVGFNLDGSRVSRATGAHAWCLARKKGSDCNPCNQATKDKSKQQVLITATSSKQETVDKQGSRSKGRQARVGKQGSTSKGRQARVDKQESASKSRQARVGKQEPISKKQE</sequence>
<dbReference type="Proteomes" id="UP001151760">
    <property type="component" value="Unassembled WGS sequence"/>
</dbReference>
<proteinExistence type="predicted"/>
<protein>
    <submittedName>
        <fullName evidence="2">Uncharacterized protein</fullName>
    </submittedName>
</protein>
<feature type="region of interest" description="Disordered" evidence="1">
    <location>
        <begin position="112"/>
        <end position="192"/>
    </location>
</feature>
<reference evidence="2" key="1">
    <citation type="journal article" date="2022" name="Int. J. Mol. Sci.">
        <title>Draft Genome of Tanacetum Coccineum: Genomic Comparison of Closely Related Tanacetum-Family Plants.</title>
        <authorList>
            <person name="Yamashiro T."/>
            <person name="Shiraishi A."/>
            <person name="Nakayama K."/>
            <person name="Satake H."/>
        </authorList>
    </citation>
    <scope>NUCLEOTIDE SEQUENCE</scope>
</reference>
<evidence type="ECO:0000313" key="3">
    <source>
        <dbReference type="Proteomes" id="UP001151760"/>
    </source>
</evidence>